<gene>
    <name evidence="11" type="ORF">HUV48_04195</name>
</gene>
<keyword evidence="6 9" id="KW-1133">Transmembrane helix</keyword>
<dbReference type="GO" id="GO:0016757">
    <property type="term" value="F:glycosyltransferase activity"/>
    <property type="evidence" value="ECO:0007669"/>
    <property type="project" value="UniProtKB-KW"/>
</dbReference>
<evidence type="ECO:0000256" key="8">
    <source>
        <dbReference type="ARBA" id="ARBA00038152"/>
    </source>
</evidence>
<feature type="domain" description="Glycosyltransferase 2-like" evidence="10">
    <location>
        <begin position="16"/>
        <end position="183"/>
    </location>
</feature>
<comment type="subcellular location">
    <subcellularLocation>
        <location evidence="1">Cell membrane</location>
        <topology evidence="1">Multi-pass membrane protein</topology>
    </subcellularLocation>
</comment>
<dbReference type="PANTHER" id="PTHR48090">
    <property type="entry name" value="UNDECAPRENYL-PHOSPHATE 4-DEOXY-4-FORMAMIDO-L-ARABINOSE TRANSFERASE-RELATED"/>
    <property type="match status" value="1"/>
</dbReference>
<keyword evidence="2" id="KW-1003">Cell membrane</keyword>
<dbReference type="InterPro" id="IPR001173">
    <property type="entry name" value="Glyco_trans_2-like"/>
</dbReference>
<dbReference type="InterPro" id="IPR029044">
    <property type="entry name" value="Nucleotide-diphossugar_trans"/>
</dbReference>
<evidence type="ECO:0000256" key="4">
    <source>
        <dbReference type="ARBA" id="ARBA00022679"/>
    </source>
</evidence>
<evidence type="ECO:0000256" key="7">
    <source>
        <dbReference type="ARBA" id="ARBA00023136"/>
    </source>
</evidence>
<dbReference type="PANTHER" id="PTHR48090:SF1">
    <property type="entry name" value="PROPHAGE BACTOPRENOL GLUCOSYL TRANSFERASE HOMOLOG"/>
    <property type="match status" value="1"/>
</dbReference>
<evidence type="ECO:0000256" key="5">
    <source>
        <dbReference type="ARBA" id="ARBA00022692"/>
    </source>
</evidence>
<dbReference type="EMBL" id="JABWGV010000001">
    <property type="protein sequence ID" value="NVD44217.1"/>
    <property type="molecule type" value="Genomic_DNA"/>
</dbReference>
<dbReference type="InterPro" id="IPR050256">
    <property type="entry name" value="Glycosyltransferase_2"/>
</dbReference>
<dbReference type="FunFam" id="3.90.550.10:FF:000079">
    <property type="entry name" value="Probable glycosyl transferase"/>
    <property type="match status" value="1"/>
</dbReference>
<keyword evidence="3" id="KW-0328">Glycosyltransferase</keyword>
<dbReference type="Gene3D" id="3.90.550.10">
    <property type="entry name" value="Spore Coat Polysaccharide Biosynthesis Protein SpsA, Chain A"/>
    <property type="match status" value="1"/>
</dbReference>
<keyword evidence="4 11" id="KW-0808">Transferase</keyword>
<sequence length="325" mass="36121">MHQVVKGSSLRHKYLSLVVPVFNEADVIPIFLKRMNEIRSQVLDSLGANSSMELVFINDGSSDGSRQVIEAFATQDTSIKLVNLSRNFGKEAALSAGLHYSQGDAVVPLDVDLQDPPEIMLALIREWQAGAQVVNARRTDRSRDGLFKRCSAKVFYWLLRRISDHPVHEHVGDFRLLDRKAVDVLNQMSENTRFNKGLFSWIGFRVATVEYARPERAAGSTKWTFPRLWALAADGITTSSTLPLRIWTYIGGLIALLSMGYATWLVIYTFTTGIDTPGYASTMVAVLMLGGLNLLSLGLIGEYLGRVAIEVRGRPLFIVESTRGL</sequence>
<evidence type="ECO:0000259" key="10">
    <source>
        <dbReference type="Pfam" id="PF00535"/>
    </source>
</evidence>
<dbReference type="CDD" id="cd04187">
    <property type="entry name" value="DPM1_like_bac"/>
    <property type="match status" value="1"/>
</dbReference>
<keyword evidence="12" id="KW-1185">Reference proteome</keyword>
<keyword evidence="5 9" id="KW-0812">Transmembrane</keyword>
<accession>A0A850H0R1</accession>
<evidence type="ECO:0000313" key="12">
    <source>
        <dbReference type="Proteomes" id="UP000561438"/>
    </source>
</evidence>
<protein>
    <submittedName>
        <fullName evidence="11">Glycosyltransferase family 2 protein</fullName>
    </submittedName>
</protein>
<evidence type="ECO:0000313" key="11">
    <source>
        <dbReference type="EMBL" id="NVD44217.1"/>
    </source>
</evidence>
<comment type="caution">
    <text evidence="11">The sequence shown here is derived from an EMBL/GenBank/DDBJ whole genome shotgun (WGS) entry which is preliminary data.</text>
</comment>
<evidence type="ECO:0000256" key="6">
    <source>
        <dbReference type="ARBA" id="ARBA00022989"/>
    </source>
</evidence>
<proteinExistence type="inferred from homology"/>
<reference evidence="11 12" key="1">
    <citation type="submission" date="2020-06" db="EMBL/GenBank/DDBJ databases">
        <title>Altererythrobacter sp. HHU K3-1.</title>
        <authorList>
            <person name="Zhang D."/>
            <person name="Xue H."/>
        </authorList>
    </citation>
    <scope>NUCLEOTIDE SEQUENCE [LARGE SCALE GENOMIC DNA]</scope>
    <source>
        <strain evidence="11 12">HHU K3-1</strain>
    </source>
</reference>
<dbReference type="AlphaFoldDB" id="A0A850H0R1"/>
<evidence type="ECO:0000256" key="3">
    <source>
        <dbReference type="ARBA" id="ARBA00022676"/>
    </source>
</evidence>
<evidence type="ECO:0000256" key="9">
    <source>
        <dbReference type="SAM" id="Phobius"/>
    </source>
</evidence>
<name>A0A850H0R1_9SPHN</name>
<dbReference type="GO" id="GO:0005886">
    <property type="term" value="C:plasma membrane"/>
    <property type="evidence" value="ECO:0007669"/>
    <property type="project" value="UniProtKB-SubCell"/>
</dbReference>
<evidence type="ECO:0000256" key="2">
    <source>
        <dbReference type="ARBA" id="ARBA00022475"/>
    </source>
</evidence>
<feature type="transmembrane region" description="Helical" evidence="9">
    <location>
        <begin position="246"/>
        <end position="267"/>
    </location>
</feature>
<feature type="transmembrane region" description="Helical" evidence="9">
    <location>
        <begin position="279"/>
        <end position="304"/>
    </location>
</feature>
<evidence type="ECO:0000256" key="1">
    <source>
        <dbReference type="ARBA" id="ARBA00004651"/>
    </source>
</evidence>
<dbReference type="Proteomes" id="UP000561438">
    <property type="component" value="Unassembled WGS sequence"/>
</dbReference>
<dbReference type="SUPFAM" id="SSF53448">
    <property type="entry name" value="Nucleotide-diphospho-sugar transferases"/>
    <property type="match status" value="1"/>
</dbReference>
<dbReference type="Pfam" id="PF00535">
    <property type="entry name" value="Glycos_transf_2"/>
    <property type="match status" value="1"/>
</dbReference>
<organism evidence="11 12">
    <name type="scientific">Qipengyuania atrilutea</name>
    <dbReference type="NCBI Taxonomy" id="2744473"/>
    <lineage>
        <taxon>Bacteria</taxon>
        <taxon>Pseudomonadati</taxon>
        <taxon>Pseudomonadota</taxon>
        <taxon>Alphaproteobacteria</taxon>
        <taxon>Sphingomonadales</taxon>
        <taxon>Erythrobacteraceae</taxon>
        <taxon>Qipengyuania</taxon>
    </lineage>
</organism>
<comment type="similarity">
    <text evidence="8">Belongs to the glycosyltransferase 2 family. GtrB subfamily.</text>
</comment>
<keyword evidence="7 9" id="KW-0472">Membrane</keyword>